<dbReference type="PANTHER" id="PTHR10627:SF74">
    <property type="entry name" value="OS08G0526500 PROTEIN"/>
    <property type="match status" value="1"/>
</dbReference>
<dbReference type="Gene3D" id="1.10.150.50">
    <property type="entry name" value="Transcription Factor, Ets-1"/>
    <property type="match status" value="1"/>
</dbReference>
<evidence type="ECO:0000256" key="2">
    <source>
        <dbReference type="SAM" id="MobiDB-lite"/>
    </source>
</evidence>
<dbReference type="Proteomes" id="UP000504608">
    <property type="component" value="Unplaced"/>
</dbReference>
<reference evidence="5" key="1">
    <citation type="submission" date="2025-08" db="UniProtKB">
        <authorList>
            <consortium name="RefSeq"/>
        </authorList>
    </citation>
    <scope>IDENTIFICATION</scope>
    <source>
        <tissue evidence="5">Young leaves</tissue>
    </source>
</reference>
<keyword evidence="1" id="KW-0677">Repeat</keyword>
<accession>A0A6J1ICM5</accession>
<keyword evidence="4" id="KW-1185">Reference proteome</keyword>
<evidence type="ECO:0000256" key="1">
    <source>
        <dbReference type="ARBA" id="ARBA00022737"/>
    </source>
</evidence>
<dbReference type="PROSITE" id="PS50105">
    <property type="entry name" value="SAM_DOMAIN"/>
    <property type="match status" value="1"/>
</dbReference>
<feature type="domain" description="SAM" evidence="3">
    <location>
        <begin position="269"/>
        <end position="332"/>
    </location>
</feature>
<feature type="region of interest" description="Disordered" evidence="2">
    <location>
        <begin position="18"/>
        <end position="83"/>
    </location>
</feature>
<dbReference type="Pfam" id="PF00536">
    <property type="entry name" value="SAM_1"/>
    <property type="match status" value="1"/>
</dbReference>
<proteinExistence type="predicted"/>
<evidence type="ECO:0000259" key="3">
    <source>
        <dbReference type="PROSITE" id="PS50105"/>
    </source>
</evidence>
<evidence type="ECO:0000313" key="5">
    <source>
        <dbReference type="RefSeq" id="XP_022973298.1"/>
    </source>
</evidence>
<sequence>MRSMSAASRGRVTITLGRSGQVVKKAGPGTDVSVSDSLPVSGTKRSVRDRLGNSPDSDLFYGSQLNNKRSRGDGMSNWSSNGLGVSHIGKDDLRYKLLQKDASRRAQSDNKRCVDLREKLPKADQTPIRHLDSRRRDPQLHNINIVCRTLSTRTVDDLPQDSLGSSYSTWTMDNLRQRSPARIVEPSRRHSLQRDDEKLQRRPTNLSFENPRSVSSVAKDVLNASGSVSTATFRTNSLLLPTSANPVAHIVPRHLPPSGIAHKTLYPGDELQSIDGFLQSLGLGKFSILFKAEEVDMTALKQMGENDLKELGIPMGPRKKILLAVAPHSKRQP</sequence>
<dbReference type="OrthoDB" id="76949at2759"/>
<dbReference type="InterPro" id="IPR001660">
    <property type="entry name" value="SAM"/>
</dbReference>
<dbReference type="GeneID" id="111471860"/>
<evidence type="ECO:0000313" key="4">
    <source>
        <dbReference type="Proteomes" id="UP000504608"/>
    </source>
</evidence>
<dbReference type="FunFam" id="1.10.150.50:FF:000077">
    <property type="entry name" value="DDHD domain-containing 2"/>
    <property type="match status" value="1"/>
</dbReference>
<dbReference type="KEGG" id="cmax:111471860"/>
<dbReference type="SMART" id="SM00454">
    <property type="entry name" value="SAM"/>
    <property type="match status" value="1"/>
</dbReference>
<gene>
    <name evidence="5" type="primary">LOC111471860</name>
</gene>
<dbReference type="RefSeq" id="XP_022973298.1">
    <property type="nucleotide sequence ID" value="XM_023117530.1"/>
</dbReference>
<protein>
    <submittedName>
        <fullName evidence="5">Ankyrin repeat and SAM domain-containing protein 6 isoform X1</fullName>
    </submittedName>
</protein>
<dbReference type="PANTHER" id="PTHR10627">
    <property type="entry name" value="SCP160"/>
    <property type="match status" value="1"/>
</dbReference>
<dbReference type="AlphaFoldDB" id="A0A6J1ICM5"/>
<dbReference type="InterPro" id="IPR013761">
    <property type="entry name" value="SAM/pointed_sf"/>
</dbReference>
<name>A0A6J1ICM5_CUCMA</name>
<dbReference type="SUPFAM" id="SSF47769">
    <property type="entry name" value="SAM/Pointed domain"/>
    <property type="match status" value="1"/>
</dbReference>
<organism evidence="4 5">
    <name type="scientific">Cucurbita maxima</name>
    <name type="common">Pumpkin</name>
    <name type="synonym">Winter squash</name>
    <dbReference type="NCBI Taxonomy" id="3661"/>
    <lineage>
        <taxon>Eukaryota</taxon>
        <taxon>Viridiplantae</taxon>
        <taxon>Streptophyta</taxon>
        <taxon>Embryophyta</taxon>
        <taxon>Tracheophyta</taxon>
        <taxon>Spermatophyta</taxon>
        <taxon>Magnoliopsida</taxon>
        <taxon>eudicotyledons</taxon>
        <taxon>Gunneridae</taxon>
        <taxon>Pentapetalae</taxon>
        <taxon>rosids</taxon>
        <taxon>fabids</taxon>
        <taxon>Cucurbitales</taxon>
        <taxon>Cucurbitaceae</taxon>
        <taxon>Cucurbiteae</taxon>
        <taxon>Cucurbita</taxon>
    </lineage>
</organism>
<feature type="compositionally biased region" description="Polar residues" evidence="2">
    <location>
        <begin position="32"/>
        <end position="44"/>
    </location>
</feature>